<dbReference type="RefSeq" id="WP_141197947.1">
    <property type="nucleotide sequence ID" value="NZ_CP041186.1"/>
</dbReference>
<keyword evidence="3" id="KW-1185">Reference proteome</keyword>
<protein>
    <submittedName>
        <fullName evidence="2">Uncharacterized protein</fullName>
    </submittedName>
</protein>
<proteinExistence type="predicted"/>
<feature type="transmembrane region" description="Helical" evidence="1">
    <location>
        <begin position="21"/>
        <end position="41"/>
    </location>
</feature>
<dbReference type="OrthoDB" id="5488671at2"/>
<keyword evidence="1" id="KW-0812">Transmembrane</keyword>
<accession>A0A4Y6PTX0</accession>
<gene>
    <name evidence="2" type="ORF">FIV42_12140</name>
</gene>
<reference evidence="2 3" key="1">
    <citation type="submission" date="2019-06" db="EMBL/GenBank/DDBJ databases">
        <title>Persicimonas caeni gen. nov., sp. nov., a predatory bacterium isolated from solar saltern.</title>
        <authorList>
            <person name="Wang S."/>
        </authorList>
    </citation>
    <scope>NUCLEOTIDE SEQUENCE [LARGE SCALE GENOMIC DNA]</scope>
    <source>
        <strain evidence="2 3">YN101</strain>
    </source>
</reference>
<evidence type="ECO:0000256" key="1">
    <source>
        <dbReference type="SAM" id="Phobius"/>
    </source>
</evidence>
<keyword evidence="1" id="KW-0472">Membrane</keyword>
<accession>A0A5B8Y648</accession>
<organism evidence="2 3">
    <name type="scientific">Persicimonas caeni</name>
    <dbReference type="NCBI Taxonomy" id="2292766"/>
    <lineage>
        <taxon>Bacteria</taxon>
        <taxon>Deltaproteobacteria</taxon>
        <taxon>Bradymonadales</taxon>
        <taxon>Bradymonadaceae</taxon>
        <taxon>Persicimonas</taxon>
    </lineage>
</organism>
<dbReference type="EMBL" id="CP041186">
    <property type="protein sequence ID" value="QDG51467.1"/>
    <property type="molecule type" value="Genomic_DNA"/>
</dbReference>
<dbReference type="AlphaFoldDB" id="A0A4Y6PTX0"/>
<evidence type="ECO:0000313" key="3">
    <source>
        <dbReference type="Proteomes" id="UP000315995"/>
    </source>
</evidence>
<keyword evidence="1" id="KW-1133">Transmembrane helix</keyword>
<dbReference type="Proteomes" id="UP000315995">
    <property type="component" value="Chromosome"/>
</dbReference>
<name>A0A4Y6PTX0_PERCE</name>
<evidence type="ECO:0000313" key="2">
    <source>
        <dbReference type="EMBL" id="QDG51467.1"/>
    </source>
</evidence>
<sequence>MADKLHIPGPDEQDEPWEMDITLVIAWGICMLICIGLFLLFRGRMPEPEPPKPEDPVKARQVELLDRARFGGNDFETLEFSDKDAVAVFRHGPREAAEAACRDLKPVLESGGLSHTLHLELLKTVDRRAEHAPWTCLVRSYLAREISADLDLFGELGEFWQETRAFKTSPTIVSSVLEEFRRSRNRPEHAQFYAWLRLCGLHPLYAASPDCQKILYQISPAQGEDALGAVEKHFQEVEPEALREDMKIIVPALGELSQKGQPKEWRVEMADGIANYEASFRIGATFVLCRIVNSPDDRVARAAAVEVAETATVGARATDENLLRRWRESCGLAFQVGQGDEDAEAGEADEAGEAEWAPALAVWNGQKDQPPNYALAWARERGDCPDDGRPAWACGLDLWQGAGQELDMALMNYFTETRYIEWAGE</sequence>